<evidence type="ECO:0000313" key="8">
    <source>
        <dbReference type="EnsemblPlants" id="AUR62014014-RA:cds"/>
    </source>
</evidence>
<reference evidence="8" key="1">
    <citation type="journal article" date="2017" name="Nature">
        <title>The genome of Chenopodium quinoa.</title>
        <authorList>
            <person name="Jarvis D.E."/>
            <person name="Ho Y.S."/>
            <person name="Lightfoot D.J."/>
            <person name="Schmoeckel S.M."/>
            <person name="Li B."/>
            <person name="Borm T.J.A."/>
            <person name="Ohyanagi H."/>
            <person name="Mineta K."/>
            <person name="Michell C.T."/>
            <person name="Saber N."/>
            <person name="Kharbatia N.M."/>
            <person name="Rupper R.R."/>
            <person name="Sharp A.R."/>
            <person name="Dally N."/>
            <person name="Boughton B.A."/>
            <person name="Woo Y.H."/>
            <person name="Gao G."/>
            <person name="Schijlen E.G.W.M."/>
            <person name="Guo X."/>
            <person name="Momin A.A."/>
            <person name="Negrao S."/>
            <person name="Al-Babili S."/>
            <person name="Gehring C."/>
            <person name="Roessner U."/>
            <person name="Jung C."/>
            <person name="Murphy K."/>
            <person name="Arold S.T."/>
            <person name="Gojobori T."/>
            <person name="van der Linden C.G."/>
            <person name="van Loo E.N."/>
            <person name="Jellen E.N."/>
            <person name="Maughan P.J."/>
            <person name="Tester M."/>
        </authorList>
    </citation>
    <scope>NUCLEOTIDE SEQUENCE [LARGE SCALE GENOMIC DNA]</scope>
    <source>
        <strain evidence="8">cv. PI 614886</strain>
    </source>
</reference>
<feature type="transmembrane region" description="Helical" evidence="6">
    <location>
        <begin position="328"/>
        <end position="348"/>
    </location>
</feature>
<feature type="transmembrane region" description="Helical" evidence="6">
    <location>
        <begin position="302"/>
        <end position="321"/>
    </location>
</feature>
<dbReference type="SUPFAM" id="SSF103473">
    <property type="entry name" value="MFS general substrate transporter"/>
    <property type="match status" value="1"/>
</dbReference>
<evidence type="ECO:0000256" key="4">
    <source>
        <dbReference type="ARBA" id="ARBA00022989"/>
    </source>
</evidence>
<feature type="transmembrane region" description="Helical" evidence="6">
    <location>
        <begin position="265"/>
        <end position="287"/>
    </location>
</feature>
<dbReference type="InterPro" id="IPR011701">
    <property type="entry name" value="MFS"/>
</dbReference>
<keyword evidence="2" id="KW-0813">Transport</keyword>
<evidence type="ECO:0000256" key="2">
    <source>
        <dbReference type="ARBA" id="ARBA00022448"/>
    </source>
</evidence>
<evidence type="ECO:0000256" key="6">
    <source>
        <dbReference type="SAM" id="Phobius"/>
    </source>
</evidence>
<evidence type="ECO:0000313" key="9">
    <source>
        <dbReference type="Proteomes" id="UP000596660"/>
    </source>
</evidence>
<organism evidence="8 9">
    <name type="scientific">Chenopodium quinoa</name>
    <name type="common">Quinoa</name>
    <dbReference type="NCBI Taxonomy" id="63459"/>
    <lineage>
        <taxon>Eukaryota</taxon>
        <taxon>Viridiplantae</taxon>
        <taxon>Streptophyta</taxon>
        <taxon>Embryophyta</taxon>
        <taxon>Tracheophyta</taxon>
        <taxon>Spermatophyta</taxon>
        <taxon>Magnoliopsida</taxon>
        <taxon>eudicotyledons</taxon>
        <taxon>Gunneridae</taxon>
        <taxon>Pentapetalae</taxon>
        <taxon>Caryophyllales</taxon>
        <taxon>Chenopodiaceae</taxon>
        <taxon>Chenopodioideae</taxon>
        <taxon>Atripliceae</taxon>
        <taxon>Chenopodium</taxon>
    </lineage>
</organism>
<dbReference type="Proteomes" id="UP000596660">
    <property type="component" value="Unplaced"/>
</dbReference>
<keyword evidence="9" id="KW-1185">Reference proteome</keyword>
<dbReference type="PROSITE" id="PS50850">
    <property type="entry name" value="MFS"/>
    <property type="match status" value="1"/>
</dbReference>
<reference evidence="8" key="2">
    <citation type="submission" date="2021-03" db="UniProtKB">
        <authorList>
            <consortium name="EnsemblPlants"/>
        </authorList>
    </citation>
    <scope>IDENTIFICATION</scope>
</reference>
<dbReference type="PANTHER" id="PTHR23504">
    <property type="entry name" value="MAJOR FACILITATOR SUPERFAMILY DOMAIN-CONTAINING PROTEIN 10"/>
    <property type="match status" value="1"/>
</dbReference>
<sequence>MLDHNWNIAMSEEFNVLTKQHKYMENGDMERHKARLVVNGKSQQFGVDCDETLSPCPFLMEVISRVLCPEESTCSYALYLNSLQKTLAGLLMIPVLPILCELSDEYGRKPLLLLTMSTSIFPVVLLAISKSKAFIYAYFALRCLSYILSLRSVFCIAIAYAADVVEDDKRVAAFSWITGVMSASYILGSLLAKFIPGKIHYFQLSIPLLIMPPLFIQLFVAETARRAPMTKQSLWSIFFKSIRERYSSIKCAAAVIFTKPNLRGIYLVSFLYEFGISGISSVLLFYMKDALNLNGSKVSETLMIVQVGSVFSQMLIVPVINTLTGEKAILSMGLLASVTYAFFYSLAWATWLPYISVSLGLAYGFVKPSICAIISRASSSNDQGRAQGFLAAVDSIAGFVSPLIMTPLTQWFLSNKAPFDCKGFSLIFAAFVMMVALFVAMPLKPETTWNHDLKVVLLT</sequence>
<dbReference type="InterPro" id="IPR036259">
    <property type="entry name" value="MFS_trans_sf"/>
</dbReference>
<protein>
    <recommendedName>
        <fullName evidence="7">Major facilitator superfamily (MFS) profile domain-containing protein</fullName>
    </recommendedName>
</protein>
<feature type="transmembrane region" description="Helical" evidence="6">
    <location>
        <begin position="386"/>
        <end position="404"/>
    </location>
</feature>
<evidence type="ECO:0000259" key="7">
    <source>
        <dbReference type="PROSITE" id="PS50850"/>
    </source>
</evidence>
<dbReference type="Pfam" id="PF07690">
    <property type="entry name" value="MFS_1"/>
    <property type="match status" value="1"/>
</dbReference>
<dbReference type="PANTHER" id="PTHR23504:SF108">
    <property type="entry name" value="OS11G0151500 PROTEIN"/>
    <property type="match status" value="1"/>
</dbReference>
<accession>A0A803LJ67</accession>
<dbReference type="InterPro" id="IPR001958">
    <property type="entry name" value="Tet-R_TetA/multi-R_MdtG-like"/>
</dbReference>
<dbReference type="GO" id="GO:0022857">
    <property type="term" value="F:transmembrane transporter activity"/>
    <property type="evidence" value="ECO:0007669"/>
    <property type="project" value="InterPro"/>
</dbReference>
<evidence type="ECO:0000256" key="1">
    <source>
        <dbReference type="ARBA" id="ARBA00004141"/>
    </source>
</evidence>
<evidence type="ECO:0000256" key="5">
    <source>
        <dbReference type="ARBA" id="ARBA00023136"/>
    </source>
</evidence>
<feature type="transmembrane region" description="Helical" evidence="6">
    <location>
        <begin position="354"/>
        <end position="374"/>
    </location>
</feature>
<feature type="domain" description="Major facilitator superfamily (MFS) profile" evidence="7">
    <location>
        <begin position="1"/>
        <end position="448"/>
    </location>
</feature>
<feature type="transmembrane region" description="Helical" evidence="6">
    <location>
        <begin position="201"/>
        <end position="221"/>
    </location>
</feature>
<comment type="subcellular location">
    <subcellularLocation>
        <location evidence="1">Membrane</location>
        <topology evidence="1">Multi-pass membrane protein</topology>
    </subcellularLocation>
</comment>
<keyword evidence="5 6" id="KW-0472">Membrane</keyword>
<feature type="transmembrane region" description="Helical" evidence="6">
    <location>
        <begin position="135"/>
        <end position="161"/>
    </location>
</feature>
<name>A0A803LJ67_CHEQI</name>
<dbReference type="GO" id="GO:0016020">
    <property type="term" value="C:membrane"/>
    <property type="evidence" value="ECO:0007669"/>
    <property type="project" value="UniProtKB-SubCell"/>
</dbReference>
<proteinExistence type="predicted"/>
<dbReference type="EnsemblPlants" id="AUR62014014-RA">
    <property type="protein sequence ID" value="AUR62014014-RA:cds"/>
    <property type="gene ID" value="AUR62014014"/>
</dbReference>
<dbReference type="InterPro" id="IPR020846">
    <property type="entry name" value="MFS_dom"/>
</dbReference>
<evidence type="ECO:0000256" key="3">
    <source>
        <dbReference type="ARBA" id="ARBA00022692"/>
    </source>
</evidence>
<dbReference type="Gene3D" id="1.20.1250.20">
    <property type="entry name" value="MFS general substrate transporter like domains"/>
    <property type="match status" value="1"/>
</dbReference>
<keyword evidence="3 6" id="KW-0812">Transmembrane</keyword>
<dbReference type="AlphaFoldDB" id="A0A803LJ67"/>
<feature type="transmembrane region" description="Helical" evidence="6">
    <location>
        <begin position="173"/>
        <end position="195"/>
    </location>
</feature>
<keyword evidence="4 6" id="KW-1133">Transmembrane helix</keyword>
<feature type="transmembrane region" description="Helical" evidence="6">
    <location>
        <begin position="111"/>
        <end position="129"/>
    </location>
</feature>
<dbReference type="CDD" id="cd17330">
    <property type="entry name" value="MFS_SLC46_TetA_like"/>
    <property type="match status" value="1"/>
</dbReference>
<dbReference type="Gramene" id="AUR62014014-RA">
    <property type="protein sequence ID" value="AUR62014014-RA:cds"/>
    <property type="gene ID" value="AUR62014014"/>
</dbReference>
<feature type="transmembrane region" description="Helical" evidence="6">
    <location>
        <begin position="424"/>
        <end position="443"/>
    </location>
</feature>
<dbReference type="PRINTS" id="PR01035">
    <property type="entry name" value="TCRTETA"/>
</dbReference>